<feature type="compositionally biased region" description="Pro residues" evidence="2">
    <location>
        <begin position="20"/>
        <end position="34"/>
    </location>
</feature>
<feature type="region of interest" description="Disordered" evidence="2">
    <location>
        <begin position="1"/>
        <end position="43"/>
    </location>
</feature>
<reference evidence="5 6" key="1">
    <citation type="submission" date="2016-04" db="EMBL/GenBank/DDBJ databases">
        <title>A degradative enzymes factory behind the ericoid mycorrhizal symbiosis.</title>
        <authorList>
            <consortium name="DOE Joint Genome Institute"/>
            <person name="Martino E."/>
            <person name="Morin E."/>
            <person name="Grelet G."/>
            <person name="Kuo A."/>
            <person name="Kohler A."/>
            <person name="Daghino S."/>
            <person name="Barry K."/>
            <person name="Choi C."/>
            <person name="Cichocki N."/>
            <person name="Clum A."/>
            <person name="Copeland A."/>
            <person name="Hainaut M."/>
            <person name="Haridas S."/>
            <person name="Labutti K."/>
            <person name="Lindquist E."/>
            <person name="Lipzen A."/>
            <person name="Khouja H.-R."/>
            <person name="Murat C."/>
            <person name="Ohm R."/>
            <person name="Olson A."/>
            <person name="Spatafora J."/>
            <person name="Veneault-Fourrey C."/>
            <person name="Henrissat B."/>
            <person name="Grigoriev I."/>
            <person name="Martin F."/>
            <person name="Perotto S."/>
        </authorList>
    </citation>
    <scope>NUCLEOTIDE SEQUENCE [LARGE SCALE GENOMIC DNA]</scope>
    <source>
        <strain evidence="5 6">E</strain>
    </source>
</reference>
<keyword evidence="3" id="KW-0472">Membrane</keyword>
<dbReference type="PROSITE" id="PS51762">
    <property type="entry name" value="GH16_2"/>
    <property type="match status" value="1"/>
</dbReference>
<dbReference type="FunFam" id="2.60.120.200:FF:000178">
    <property type="entry name" value="Glycoside hydrolase family 16 protein"/>
    <property type="match status" value="1"/>
</dbReference>
<evidence type="ECO:0000313" key="5">
    <source>
        <dbReference type="EMBL" id="PMD49607.1"/>
    </source>
</evidence>
<dbReference type="EMBL" id="KZ613920">
    <property type="protein sequence ID" value="PMD49607.1"/>
    <property type="molecule type" value="Genomic_DNA"/>
</dbReference>
<sequence>MSEIQTNVQHRSPFADPNPFDDPQPEPRPSPSPPTSESYLSRTPTLRQGKHKFVSYRLKGDYPKPWMDHPRLKRTMLNNYIVTFFMVLGVLLSALICFMSARTVDRRPYCLVLQDDFKSLDPNIWNHEVQIDGFGTGSFDWTTTDPKNSYVDKDGLHIVPTLTNETTDISNDQLYNGYTLNLTTAGGDSSCTSKVVDSCSIKSNSTLGNMIPPVRSARLTTQGKKTIKFGRVEVTAKLPAGDWLWPAIWMMPEDSTYGIWPASGEIDIMEARGNNYSYPGGRDVFTSTLHWGPSPDTDAFWRTTAGKALRRKDYSETFHTYGLEWTEKYLFFYIDSRLNEVLFISFQTKQNFWQRGEFDTMADNPEFLPNPWSQTDSKAAPFDQEFFLILNVAVGARNGWFPDAKDGKPWIDAGTNAQWDFYSDAAAWLPTWGKGDSRGMTVKSVKMWQEGACK</sequence>
<dbReference type="InParanoid" id="A0A2J6SFS5"/>
<dbReference type="GeneID" id="36584498"/>
<dbReference type="GO" id="GO:0005975">
    <property type="term" value="P:carbohydrate metabolic process"/>
    <property type="evidence" value="ECO:0007669"/>
    <property type="project" value="InterPro"/>
</dbReference>
<dbReference type="InterPro" id="IPR000757">
    <property type="entry name" value="Beta-glucanase-like"/>
</dbReference>
<name>A0A2J6SFS5_9HELO</name>
<feature type="transmembrane region" description="Helical" evidence="3">
    <location>
        <begin position="80"/>
        <end position="101"/>
    </location>
</feature>
<dbReference type="PANTHER" id="PTHR10963:SF55">
    <property type="entry name" value="GLYCOSIDE HYDROLASE FAMILY 16 PROTEIN"/>
    <property type="match status" value="1"/>
</dbReference>
<keyword evidence="6" id="KW-1185">Reference proteome</keyword>
<dbReference type="Proteomes" id="UP000235371">
    <property type="component" value="Unassembled WGS sequence"/>
</dbReference>
<feature type="domain" description="GH16" evidence="4">
    <location>
        <begin position="139"/>
        <end position="428"/>
    </location>
</feature>
<accession>A0A2J6SFS5</accession>
<proteinExistence type="inferred from homology"/>
<gene>
    <name evidence="5" type="ORF">K444DRAFT_549026</name>
</gene>
<protein>
    <submittedName>
        <fullName evidence="5">Glycoside hydrolase family 16 protein</fullName>
    </submittedName>
</protein>
<dbReference type="PANTHER" id="PTHR10963">
    <property type="entry name" value="GLYCOSYL HYDROLASE-RELATED"/>
    <property type="match status" value="1"/>
</dbReference>
<evidence type="ECO:0000256" key="3">
    <source>
        <dbReference type="SAM" id="Phobius"/>
    </source>
</evidence>
<evidence type="ECO:0000256" key="1">
    <source>
        <dbReference type="ARBA" id="ARBA00006865"/>
    </source>
</evidence>
<dbReference type="RefSeq" id="XP_024726511.1">
    <property type="nucleotide sequence ID" value="XM_024876419.1"/>
</dbReference>
<dbReference type="OrthoDB" id="4781at2759"/>
<evidence type="ECO:0000313" key="6">
    <source>
        <dbReference type="Proteomes" id="UP000235371"/>
    </source>
</evidence>
<dbReference type="Gene3D" id="2.60.120.200">
    <property type="match status" value="1"/>
</dbReference>
<keyword evidence="3" id="KW-0812">Transmembrane</keyword>
<feature type="compositionally biased region" description="Polar residues" evidence="2">
    <location>
        <begin position="1"/>
        <end position="10"/>
    </location>
</feature>
<evidence type="ECO:0000259" key="4">
    <source>
        <dbReference type="PROSITE" id="PS51762"/>
    </source>
</evidence>
<dbReference type="SUPFAM" id="SSF49899">
    <property type="entry name" value="Concanavalin A-like lectins/glucanases"/>
    <property type="match status" value="1"/>
</dbReference>
<dbReference type="GO" id="GO:0004553">
    <property type="term" value="F:hydrolase activity, hydrolyzing O-glycosyl compounds"/>
    <property type="evidence" value="ECO:0007669"/>
    <property type="project" value="InterPro"/>
</dbReference>
<dbReference type="InterPro" id="IPR050546">
    <property type="entry name" value="Glycosyl_Hydrlase_16"/>
</dbReference>
<dbReference type="AlphaFoldDB" id="A0A2J6SFS5"/>
<keyword evidence="3" id="KW-1133">Transmembrane helix</keyword>
<keyword evidence="5" id="KW-0378">Hydrolase</keyword>
<dbReference type="STRING" id="1095630.A0A2J6SFS5"/>
<evidence type="ECO:0000256" key="2">
    <source>
        <dbReference type="SAM" id="MobiDB-lite"/>
    </source>
</evidence>
<comment type="similarity">
    <text evidence="1">Belongs to the glycosyl hydrolase 16 family.</text>
</comment>
<dbReference type="Pfam" id="PF00722">
    <property type="entry name" value="Glyco_hydro_16"/>
    <property type="match status" value="1"/>
</dbReference>
<dbReference type="InterPro" id="IPR013320">
    <property type="entry name" value="ConA-like_dom_sf"/>
</dbReference>
<organism evidence="5 6">
    <name type="scientific">Hyaloscypha bicolor E</name>
    <dbReference type="NCBI Taxonomy" id="1095630"/>
    <lineage>
        <taxon>Eukaryota</taxon>
        <taxon>Fungi</taxon>
        <taxon>Dikarya</taxon>
        <taxon>Ascomycota</taxon>
        <taxon>Pezizomycotina</taxon>
        <taxon>Leotiomycetes</taxon>
        <taxon>Helotiales</taxon>
        <taxon>Hyaloscyphaceae</taxon>
        <taxon>Hyaloscypha</taxon>
        <taxon>Hyaloscypha bicolor</taxon>
    </lineage>
</organism>